<dbReference type="InterPro" id="IPR050093">
    <property type="entry name" value="ABC_SmlMolc_Importer"/>
</dbReference>
<keyword evidence="8" id="KW-0472">Membrane</keyword>
<evidence type="ECO:0000256" key="8">
    <source>
        <dbReference type="ARBA" id="ARBA00023136"/>
    </source>
</evidence>
<keyword evidence="7" id="KW-0406">Ion transport</keyword>
<evidence type="ECO:0000256" key="6">
    <source>
        <dbReference type="ARBA" id="ARBA00023004"/>
    </source>
</evidence>
<dbReference type="GO" id="GO:0016887">
    <property type="term" value="F:ATP hydrolysis activity"/>
    <property type="evidence" value="ECO:0007669"/>
    <property type="project" value="InterPro"/>
</dbReference>
<dbReference type="Gene3D" id="3.40.50.300">
    <property type="entry name" value="P-loop containing nucleotide triphosphate hydrolases"/>
    <property type="match status" value="1"/>
</dbReference>
<dbReference type="Pfam" id="PF00005">
    <property type="entry name" value="ABC_tran"/>
    <property type="match status" value="1"/>
</dbReference>
<evidence type="ECO:0000256" key="5">
    <source>
        <dbReference type="ARBA" id="ARBA00022840"/>
    </source>
</evidence>
<dbReference type="SUPFAM" id="SSF52540">
    <property type="entry name" value="P-loop containing nucleoside triphosphate hydrolases"/>
    <property type="match status" value="1"/>
</dbReference>
<dbReference type="PROSITE" id="PS50893">
    <property type="entry name" value="ABC_TRANSPORTER_2"/>
    <property type="match status" value="1"/>
</dbReference>
<comment type="caution">
    <text evidence="10">The sequence shown here is derived from an EMBL/GenBank/DDBJ whole genome shotgun (WGS) entry which is preliminary data.</text>
</comment>
<reference evidence="10" key="1">
    <citation type="submission" date="2016-10" db="EMBL/GenBank/DDBJ databases">
        <title>Sequence of Gallionella enrichment culture.</title>
        <authorList>
            <person name="Poehlein A."/>
            <person name="Muehling M."/>
            <person name="Daniel R."/>
        </authorList>
    </citation>
    <scope>NUCLEOTIDE SEQUENCE</scope>
</reference>
<keyword evidence="3" id="KW-0410">Iron transport</keyword>
<dbReference type="FunFam" id="3.40.50.300:FF:000425">
    <property type="entry name" value="Probable ABC transporter, ATP-binding subunit"/>
    <property type="match status" value="1"/>
</dbReference>
<sequence>MASTGRPEPNLNMTLLHIDSAHKRYGATTALHHVSLQLQAGEILCLLGPSGSGKTTLLRLVAGLERLDGGTMRLGGRIVDAAGGAWLPPEQRQLGMVFQDYALWPHLTALDNVALPLHRLGRGASRERARHMLGQVGLGALAERHPHALSGGQQQRVALARALVGKPRLLLCDEPLSNLDAGLREELRDLIGEVVREHGISALYITHDHHEALALADRVGVMAQGRLLQLSAPMDLLHKPQTAFVARFTGAHGPWPATLRAGRLHAPWGVVDAPPQLAGQADGDYALYLRASALRAPGADDAENGAQAHWPVRARVLGRRPAGERDEWRVDLHGVQLRLPATARPVDGMLDLRIGPTQVFLFPETSTTTEDVAA</sequence>
<dbReference type="EMBL" id="MLJW01000669">
    <property type="protein sequence ID" value="OIQ83821.1"/>
    <property type="molecule type" value="Genomic_DNA"/>
</dbReference>
<keyword evidence="10" id="KW-0378">Hydrolase</keyword>
<evidence type="ECO:0000256" key="2">
    <source>
        <dbReference type="ARBA" id="ARBA00022475"/>
    </source>
</evidence>
<dbReference type="CDD" id="cd03259">
    <property type="entry name" value="ABC_Carb_Solutes_like"/>
    <property type="match status" value="1"/>
</dbReference>
<dbReference type="GO" id="GO:0015408">
    <property type="term" value="F:ABC-type ferric iron transporter activity"/>
    <property type="evidence" value="ECO:0007669"/>
    <property type="project" value="InterPro"/>
</dbReference>
<gene>
    <name evidence="10" type="primary">potA_18</name>
    <name evidence="10" type="ORF">GALL_343660</name>
</gene>
<evidence type="ECO:0000256" key="7">
    <source>
        <dbReference type="ARBA" id="ARBA00023065"/>
    </source>
</evidence>
<dbReference type="GO" id="GO:0005524">
    <property type="term" value="F:ATP binding"/>
    <property type="evidence" value="ECO:0007669"/>
    <property type="project" value="UniProtKB-KW"/>
</dbReference>
<dbReference type="PANTHER" id="PTHR42781:SF4">
    <property type="entry name" value="SPERMIDINE_PUTRESCINE IMPORT ATP-BINDING PROTEIN POTA"/>
    <property type="match status" value="1"/>
</dbReference>
<evidence type="ECO:0000256" key="4">
    <source>
        <dbReference type="ARBA" id="ARBA00022741"/>
    </source>
</evidence>
<evidence type="ECO:0000313" key="10">
    <source>
        <dbReference type="EMBL" id="OIQ83821.1"/>
    </source>
</evidence>
<keyword evidence="6" id="KW-0408">Iron</keyword>
<keyword evidence="5 10" id="KW-0067">ATP-binding</keyword>
<dbReference type="EC" id="3.6.3.31" evidence="10"/>
<dbReference type="InterPro" id="IPR015853">
    <property type="entry name" value="ABC_transpr_FbpC"/>
</dbReference>
<dbReference type="GO" id="GO:0016020">
    <property type="term" value="C:membrane"/>
    <property type="evidence" value="ECO:0007669"/>
    <property type="project" value="InterPro"/>
</dbReference>
<keyword evidence="4" id="KW-0547">Nucleotide-binding</keyword>
<keyword evidence="2" id="KW-1003">Cell membrane</keyword>
<accession>A0A1J5R6P0</accession>
<feature type="domain" description="ABC transporter" evidence="9">
    <location>
        <begin position="16"/>
        <end position="249"/>
    </location>
</feature>
<name>A0A1J5R6P0_9ZZZZ</name>
<dbReference type="InterPro" id="IPR003593">
    <property type="entry name" value="AAA+_ATPase"/>
</dbReference>
<dbReference type="AlphaFoldDB" id="A0A1J5R6P0"/>
<dbReference type="InterPro" id="IPR027417">
    <property type="entry name" value="P-loop_NTPase"/>
</dbReference>
<dbReference type="InterPro" id="IPR003439">
    <property type="entry name" value="ABC_transporter-like_ATP-bd"/>
</dbReference>
<evidence type="ECO:0000256" key="1">
    <source>
        <dbReference type="ARBA" id="ARBA00022448"/>
    </source>
</evidence>
<evidence type="ECO:0000259" key="9">
    <source>
        <dbReference type="PROSITE" id="PS50893"/>
    </source>
</evidence>
<dbReference type="PROSITE" id="PS00211">
    <property type="entry name" value="ABC_TRANSPORTER_1"/>
    <property type="match status" value="1"/>
</dbReference>
<protein>
    <submittedName>
        <fullName evidence="10">Spermidine/putrescine import ATP-binding protein PotA</fullName>
        <ecNumber evidence="10">3.6.3.31</ecNumber>
    </submittedName>
</protein>
<organism evidence="10">
    <name type="scientific">mine drainage metagenome</name>
    <dbReference type="NCBI Taxonomy" id="410659"/>
    <lineage>
        <taxon>unclassified sequences</taxon>
        <taxon>metagenomes</taxon>
        <taxon>ecological metagenomes</taxon>
    </lineage>
</organism>
<keyword evidence="1" id="KW-0813">Transport</keyword>
<proteinExistence type="predicted"/>
<dbReference type="InterPro" id="IPR017871">
    <property type="entry name" value="ABC_transporter-like_CS"/>
</dbReference>
<dbReference type="PANTHER" id="PTHR42781">
    <property type="entry name" value="SPERMIDINE/PUTRESCINE IMPORT ATP-BINDING PROTEIN POTA"/>
    <property type="match status" value="1"/>
</dbReference>
<dbReference type="SMART" id="SM00382">
    <property type="entry name" value="AAA"/>
    <property type="match status" value="1"/>
</dbReference>
<evidence type="ECO:0000256" key="3">
    <source>
        <dbReference type="ARBA" id="ARBA00022496"/>
    </source>
</evidence>